<keyword evidence="4" id="KW-0804">Transcription</keyword>
<dbReference type="InterPro" id="IPR036390">
    <property type="entry name" value="WH_DNA-bd_sf"/>
</dbReference>
<sequence length="317" mass="34879">MSYHLPPLPWLRSFEASARRGSFSAAAGELGLTSAAVSYQVRALEQLLGRPLFERLPRGLRLTDMGKAYLPSIRKAFSELSVSTLGIFGPEGDIAIDVRVSVSFGVLWLAPRLGDFLANHRNFRIRLFSAIWGDALPADNTDVDIRFGHGAWSGFSARLLINDPVVLVTPPGAVINGPGDIRPGQLIHILGVEGDWQHLFTTADRAPPFDQVGITVDTSLAALEMVAAGAGVALVLERFARPFVAQGRIRQVPDLLLPQDQSHYLLLRDGIDAPRAETMLFCDWLQQALIAERSPPHPETAPRRRTRHAQQDRQHAR</sequence>
<dbReference type="AlphaFoldDB" id="A0A4R6WIY2"/>
<comment type="caution">
    <text evidence="7">The sequence shown here is derived from an EMBL/GenBank/DDBJ whole genome shotgun (WGS) entry which is preliminary data.</text>
</comment>
<keyword evidence="3" id="KW-0238">DNA-binding</keyword>
<protein>
    <submittedName>
        <fullName evidence="7">LysR family transcriptional regulator</fullName>
    </submittedName>
</protein>
<evidence type="ECO:0000313" key="8">
    <source>
        <dbReference type="Proteomes" id="UP000295783"/>
    </source>
</evidence>
<dbReference type="InterPro" id="IPR005119">
    <property type="entry name" value="LysR_subst-bd"/>
</dbReference>
<evidence type="ECO:0000313" key="7">
    <source>
        <dbReference type="EMBL" id="TDQ78460.1"/>
    </source>
</evidence>
<evidence type="ECO:0000256" key="1">
    <source>
        <dbReference type="ARBA" id="ARBA00009437"/>
    </source>
</evidence>
<dbReference type="Pfam" id="PF00126">
    <property type="entry name" value="HTH_1"/>
    <property type="match status" value="1"/>
</dbReference>
<dbReference type="Pfam" id="PF03466">
    <property type="entry name" value="LysR_substrate"/>
    <property type="match status" value="1"/>
</dbReference>
<dbReference type="PANTHER" id="PTHR30537:SF79">
    <property type="entry name" value="TRANSCRIPTIONAL REGULATOR-RELATED"/>
    <property type="match status" value="1"/>
</dbReference>
<reference evidence="7 8" key="1">
    <citation type="submission" date="2019-03" db="EMBL/GenBank/DDBJ databases">
        <title>Genomic Encyclopedia of Type Strains, Phase III (KMG-III): the genomes of soil and plant-associated and newly described type strains.</title>
        <authorList>
            <person name="Whitman W."/>
        </authorList>
    </citation>
    <scope>NUCLEOTIDE SEQUENCE [LARGE SCALE GENOMIC DNA]</scope>
    <source>
        <strain evidence="7 8">CGMCC 1.7660</strain>
    </source>
</reference>
<dbReference type="Gene3D" id="1.10.10.10">
    <property type="entry name" value="Winged helix-like DNA-binding domain superfamily/Winged helix DNA-binding domain"/>
    <property type="match status" value="1"/>
</dbReference>
<keyword evidence="2" id="KW-0805">Transcription regulation</keyword>
<dbReference type="GO" id="GO:0006351">
    <property type="term" value="P:DNA-templated transcription"/>
    <property type="evidence" value="ECO:0007669"/>
    <property type="project" value="TreeGrafter"/>
</dbReference>
<dbReference type="Gene3D" id="3.40.190.10">
    <property type="entry name" value="Periplasmic binding protein-like II"/>
    <property type="match status" value="2"/>
</dbReference>
<dbReference type="InterPro" id="IPR058163">
    <property type="entry name" value="LysR-type_TF_proteobact-type"/>
</dbReference>
<keyword evidence="8" id="KW-1185">Reference proteome</keyword>
<dbReference type="EMBL" id="SNYW01000013">
    <property type="protein sequence ID" value="TDQ78460.1"/>
    <property type="molecule type" value="Genomic_DNA"/>
</dbReference>
<dbReference type="RefSeq" id="WP_133614958.1">
    <property type="nucleotide sequence ID" value="NZ_SNYW01000013.1"/>
</dbReference>
<gene>
    <name evidence="7" type="ORF">A8950_3514</name>
</gene>
<accession>A0A4R6WIY2</accession>
<dbReference type="SUPFAM" id="SSF53850">
    <property type="entry name" value="Periplasmic binding protein-like II"/>
    <property type="match status" value="1"/>
</dbReference>
<dbReference type="GO" id="GO:0003700">
    <property type="term" value="F:DNA-binding transcription factor activity"/>
    <property type="evidence" value="ECO:0007669"/>
    <property type="project" value="InterPro"/>
</dbReference>
<dbReference type="InterPro" id="IPR036388">
    <property type="entry name" value="WH-like_DNA-bd_sf"/>
</dbReference>
<dbReference type="PANTHER" id="PTHR30537">
    <property type="entry name" value="HTH-TYPE TRANSCRIPTIONAL REGULATOR"/>
    <property type="match status" value="1"/>
</dbReference>
<dbReference type="GO" id="GO:0043565">
    <property type="term" value="F:sequence-specific DNA binding"/>
    <property type="evidence" value="ECO:0007669"/>
    <property type="project" value="TreeGrafter"/>
</dbReference>
<dbReference type="PRINTS" id="PR00039">
    <property type="entry name" value="HTHLYSR"/>
</dbReference>
<comment type="similarity">
    <text evidence="1">Belongs to the LysR transcriptional regulatory family.</text>
</comment>
<feature type="domain" description="HTH lysR-type" evidence="6">
    <location>
        <begin position="6"/>
        <end position="63"/>
    </location>
</feature>
<organism evidence="7 8">
    <name type="scientific">Dongia mobilis</name>
    <dbReference type="NCBI Taxonomy" id="578943"/>
    <lineage>
        <taxon>Bacteria</taxon>
        <taxon>Pseudomonadati</taxon>
        <taxon>Pseudomonadota</taxon>
        <taxon>Alphaproteobacteria</taxon>
        <taxon>Rhodospirillales</taxon>
        <taxon>Dongiaceae</taxon>
        <taxon>Dongia</taxon>
    </lineage>
</organism>
<name>A0A4R6WIY2_9PROT</name>
<proteinExistence type="inferred from homology"/>
<dbReference type="SUPFAM" id="SSF46785">
    <property type="entry name" value="Winged helix' DNA-binding domain"/>
    <property type="match status" value="1"/>
</dbReference>
<evidence type="ECO:0000256" key="5">
    <source>
        <dbReference type="SAM" id="MobiDB-lite"/>
    </source>
</evidence>
<dbReference type="Proteomes" id="UP000295783">
    <property type="component" value="Unassembled WGS sequence"/>
</dbReference>
<evidence type="ECO:0000256" key="4">
    <source>
        <dbReference type="ARBA" id="ARBA00023163"/>
    </source>
</evidence>
<evidence type="ECO:0000256" key="2">
    <source>
        <dbReference type="ARBA" id="ARBA00023015"/>
    </source>
</evidence>
<dbReference type="OrthoDB" id="9807765at2"/>
<evidence type="ECO:0000259" key="6">
    <source>
        <dbReference type="PROSITE" id="PS50931"/>
    </source>
</evidence>
<dbReference type="PROSITE" id="PS50931">
    <property type="entry name" value="HTH_LYSR"/>
    <property type="match status" value="1"/>
</dbReference>
<feature type="region of interest" description="Disordered" evidence="5">
    <location>
        <begin position="293"/>
        <end position="317"/>
    </location>
</feature>
<evidence type="ECO:0000256" key="3">
    <source>
        <dbReference type="ARBA" id="ARBA00023125"/>
    </source>
</evidence>
<dbReference type="InterPro" id="IPR000847">
    <property type="entry name" value="LysR_HTH_N"/>
</dbReference>